<feature type="domain" description="FAD-dependent urate hydroxylase HpyO/Asp monooxygenase CreE-like FAD/NAD(P)-binding" evidence="1">
    <location>
        <begin position="25"/>
        <end position="177"/>
    </location>
</feature>
<dbReference type="EMBL" id="JAAEDI010000004">
    <property type="protein sequence ID" value="MBR0648880.1"/>
    <property type="molecule type" value="Genomic_DNA"/>
</dbReference>
<dbReference type="PANTHER" id="PTHR40254">
    <property type="entry name" value="BLR0577 PROTEIN"/>
    <property type="match status" value="1"/>
</dbReference>
<dbReference type="Proteomes" id="UP000698752">
    <property type="component" value="Unassembled WGS sequence"/>
</dbReference>
<dbReference type="Pfam" id="PF13454">
    <property type="entry name" value="NAD_binding_9"/>
    <property type="match status" value="1"/>
</dbReference>
<name>A0ABS5ECY0_9PROT</name>
<dbReference type="InterPro" id="IPR052189">
    <property type="entry name" value="L-asp_N-monooxygenase_NS-form"/>
</dbReference>
<sequence length="489" mass="52908">MIAPRSCYRSDATASEREIVQQTIAVIGAGFSGTLLALHLLRRCPPTTSVVLIERNSGFGRGQAYATGNANHLLNVPAGRMSAFRDRPDDFVAWLQRQAGADGTAAPAPGAFISRGLFGNYVRHLLEVERQAPGRGERLLLLQGDVVGLRKHPGSLALLMADGREVPAGLAVLAVGNFPPELPPGADPGAVDRPWYRPDPWAPDTFSELDADAPVLLIGTGLSTVDGVVSLLDAGHRGPIHALSRRGLLPRSHARRADVILPSQVPPLPTALSALTRLVRDQARRRVTQGGSWHAVVDALRPFTQELWQAMAHDEKARFLRHLRPWWDVHRHRMAVPVAERIEAALASGQFRIHVGRIRQIRDEGDGAAVDFRRRADGQEETLTVARIVNCAGPGCDYDRIRDPLVRDLLATGHARPDPFRLGLDITGACAVRAADGAISRRIFAVGPVTKAAFWEMTAVPDIRRQCEALAEHLAAVVAVSPPLAVPAV</sequence>
<comment type="caution">
    <text evidence="2">The sequence shown here is derived from an EMBL/GenBank/DDBJ whole genome shotgun (WGS) entry which is preliminary data.</text>
</comment>
<organism evidence="2 3">
    <name type="scientific">Neoroseomonas terrae</name>
    <dbReference type="NCBI Taxonomy" id="424799"/>
    <lineage>
        <taxon>Bacteria</taxon>
        <taxon>Pseudomonadati</taxon>
        <taxon>Pseudomonadota</taxon>
        <taxon>Alphaproteobacteria</taxon>
        <taxon>Acetobacterales</taxon>
        <taxon>Acetobacteraceae</taxon>
        <taxon>Neoroseomonas</taxon>
    </lineage>
</organism>
<evidence type="ECO:0000313" key="2">
    <source>
        <dbReference type="EMBL" id="MBR0648880.1"/>
    </source>
</evidence>
<keyword evidence="3" id="KW-1185">Reference proteome</keyword>
<dbReference type="PANTHER" id="PTHR40254:SF1">
    <property type="entry name" value="BLR0577 PROTEIN"/>
    <property type="match status" value="1"/>
</dbReference>
<dbReference type="SUPFAM" id="SSF51905">
    <property type="entry name" value="FAD/NAD(P)-binding domain"/>
    <property type="match status" value="2"/>
</dbReference>
<proteinExistence type="predicted"/>
<evidence type="ECO:0000259" key="1">
    <source>
        <dbReference type="Pfam" id="PF13454"/>
    </source>
</evidence>
<reference evidence="3" key="1">
    <citation type="journal article" date="2021" name="Syst. Appl. Microbiol.">
        <title>Roseomonas hellenica sp. nov., isolated from roots of wild-growing Alkanna tinctoria.</title>
        <authorList>
            <person name="Rat A."/>
            <person name="Naranjo H.D."/>
            <person name="Lebbe L."/>
            <person name="Cnockaert M."/>
            <person name="Krigas N."/>
            <person name="Grigoriadou K."/>
            <person name="Maloupa E."/>
            <person name="Willems A."/>
        </authorList>
    </citation>
    <scope>NUCLEOTIDE SEQUENCE [LARGE SCALE GENOMIC DNA]</scope>
    <source>
        <strain evidence="3">LMG 31159</strain>
    </source>
</reference>
<dbReference type="InterPro" id="IPR036188">
    <property type="entry name" value="FAD/NAD-bd_sf"/>
</dbReference>
<dbReference type="Gene3D" id="3.50.50.60">
    <property type="entry name" value="FAD/NAD(P)-binding domain"/>
    <property type="match status" value="1"/>
</dbReference>
<protein>
    <submittedName>
        <fullName evidence="2">FAD-dependent oxidoreductase</fullName>
    </submittedName>
</protein>
<gene>
    <name evidence="2" type="ORF">GXW78_04350</name>
</gene>
<evidence type="ECO:0000313" key="3">
    <source>
        <dbReference type="Proteomes" id="UP000698752"/>
    </source>
</evidence>
<dbReference type="InterPro" id="IPR038732">
    <property type="entry name" value="HpyO/CreE_NAD-binding"/>
</dbReference>
<accession>A0ABS5ECY0</accession>